<dbReference type="Proteomes" id="UP000271974">
    <property type="component" value="Unassembled WGS sequence"/>
</dbReference>
<organism evidence="2 3">
    <name type="scientific">Elysia chlorotica</name>
    <name type="common">Eastern emerald elysia</name>
    <name type="synonym">Sea slug</name>
    <dbReference type="NCBI Taxonomy" id="188477"/>
    <lineage>
        <taxon>Eukaryota</taxon>
        <taxon>Metazoa</taxon>
        <taxon>Spiralia</taxon>
        <taxon>Lophotrochozoa</taxon>
        <taxon>Mollusca</taxon>
        <taxon>Gastropoda</taxon>
        <taxon>Heterobranchia</taxon>
        <taxon>Euthyneura</taxon>
        <taxon>Panpulmonata</taxon>
        <taxon>Sacoglossa</taxon>
        <taxon>Placobranchoidea</taxon>
        <taxon>Plakobranchidae</taxon>
        <taxon>Elysia</taxon>
    </lineage>
</organism>
<dbReference type="AlphaFoldDB" id="A0A433TU25"/>
<evidence type="ECO:0000313" key="2">
    <source>
        <dbReference type="EMBL" id="RUS85063.1"/>
    </source>
</evidence>
<dbReference type="EMBL" id="RQTK01000183">
    <property type="protein sequence ID" value="RUS85063.1"/>
    <property type="molecule type" value="Genomic_DNA"/>
</dbReference>
<keyword evidence="3" id="KW-1185">Reference proteome</keyword>
<feature type="compositionally biased region" description="Basic and acidic residues" evidence="1">
    <location>
        <begin position="7"/>
        <end position="20"/>
    </location>
</feature>
<reference evidence="2 3" key="1">
    <citation type="submission" date="2019-01" db="EMBL/GenBank/DDBJ databases">
        <title>A draft genome assembly of the solar-powered sea slug Elysia chlorotica.</title>
        <authorList>
            <person name="Cai H."/>
            <person name="Li Q."/>
            <person name="Fang X."/>
            <person name="Li J."/>
            <person name="Curtis N.E."/>
            <person name="Altenburger A."/>
            <person name="Shibata T."/>
            <person name="Feng M."/>
            <person name="Maeda T."/>
            <person name="Schwartz J.A."/>
            <person name="Shigenobu S."/>
            <person name="Lundholm N."/>
            <person name="Nishiyama T."/>
            <person name="Yang H."/>
            <person name="Hasebe M."/>
            <person name="Li S."/>
            <person name="Pierce S.K."/>
            <person name="Wang J."/>
        </authorList>
    </citation>
    <scope>NUCLEOTIDE SEQUENCE [LARGE SCALE GENOMIC DNA]</scope>
    <source>
        <strain evidence="2">EC2010</strain>
        <tissue evidence="2">Whole organism of an adult</tissue>
    </source>
</reference>
<proteinExistence type="predicted"/>
<sequence length="212" mass="23126">MGCSHLQPEDNPRTESDGGRQKNGFGTKRFVFEAEVEPEFLEDVVETDNPGHGEEKEKLLISVAEKLMLMGDDLQSRKEEKERKEIEQISKEIGDYIKQVMAPDIEQRMGPRVSRSSATSVLQEAGVLSLVYGVFKKKVENLLGPGEDMGQLALVTSITRGVASGLQHSSSGIAGLLATVSTKYVQEKFGTMLNKSGSLTKIISEETAPPGQ</sequence>
<evidence type="ECO:0000313" key="3">
    <source>
        <dbReference type="Proteomes" id="UP000271974"/>
    </source>
</evidence>
<protein>
    <submittedName>
        <fullName evidence="2">Uncharacterized protein</fullName>
    </submittedName>
</protein>
<name>A0A433TU25_ELYCH</name>
<gene>
    <name evidence="2" type="ORF">EGW08_007157</name>
</gene>
<feature type="region of interest" description="Disordered" evidence="1">
    <location>
        <begin position="1"/>
        <end position="28"/>
    </location>
</feature>
<comment type="caution">
    <text evidence="2">The sequence shown here is derived from an EMBL/GenBank/DDBJ whole genome shotgun (WGS) entry which is preliminary data.</text>
</comment>
<dbReference type="OrthoDB" id="10375587at2759"/>
<accession>A0A433TU25</accession>
<evidence type="ECO:0000256" key="1">
    <source>
        <dbReference type="SAM" id="MobiDB-lite"/>
    </source>
</evidence>